<organism evidence="17 18">
    <name type="scientific">Ruminococcus flavefaciens</name>
    <dbReference type="NCBI Taxonomy" id="1265"/>
    <lineage>
        <taxon>Bacteria</taxon>
        <taxon>Bacillati</taxon>
        <taxon>Bacillota</taxon>
        <taxon>Clostridia</taxon>
        <taxon>Eubacteriales</taxon>
        <taxon>Oscillospiraceae</taxon>
        <taxon>Ruminococcus</taxon>
    </lineage>
</organism>
<feature type="binding site" evidence="12">
    <location>
        <position position="451"/>
    </location>
    <ligand>
        <name>meso-2,6-diaminopimelate</name>
        <dbReference type="ChEBI" id="CHEBI:57791"/>
    </ligand>
</feature>
<dbReference type="Proteomes" id="UP000183190">
    <property type="component" value="Unassembled WGS sequence"/>
</dbReference>
<feature type="binding site" evidence="12">
    <location>
        <position position="174"/>
    </location>
    <ligand>
        <name>UDP-N-acetyl-alpha-D-muramoyl-L-alanyl-D-glutamate</name>
        <dbReference type="ChEBI" id="CHEBI:83900"/>
    </ligand>
</feature>
<keyword evidence="9 12" id="KW-0573">Peptidoglycan synthesis</keyword>
<evidence type="ECO:0000259" key="15">
    <source>
        <dbReference type="Pfam" id="PF02875"/>
    </source>
</evidence>
<dbReference type="GO" id="GO:0008360">
    <property type="term" value="P:regulation of cell shape"/>
    <property type="evidence" value="ECO:0007669"/>
    <property type="project" value="UniProtKB-KW"/>
</dbReference>
<feature type="binding site" evidence="12">
    <location>
        <position position="371"/>
    </location>
    <ligand>
        <name>meso-2,6-diaminopimelate</name>
        <dbReference type="ChEBI" id="CHEBI:57791"/>
    </ligand>
</feature>
<feature type="binding site" evidence="12">
    <location>
        <position position="182"/>
    </location>
    <ligand>
        <name>UDP-N-acetyl-alpha-D-muramoyl-L-alanyl-D-glutamate</name>
        <dbReference type="ChEBI" id="CHEBI:83900"/>
    </ligand>
</feature>
<dbReference type="Pfam" id="PF08245">
    <property type="entry name" value="Mur_ligase_M"/>
    <property type="match status" value="1"/>
</dbReference>
<evidence type="ECO:0000256" key="12">
    <source>
        <dbReference type="HAMAP-Rule" id="MF_00208"/>
    </source>
</evidence>
<dbReference type="InterPro" id="IPR004101">
    <property type="entry name" value="Mur_ligase_C"/>
</dbReference>
<feature type="short sequence motif" description="Meso-diaminopimelate recognition motif" evidence="12">
    <location>
        <begin position="395"/>
        <end position="398"/>
    </location>
</feature>
<feature type="binding site" evidence="12">
    <location>
        <position position="180"/>
    </location>
    <ligand>
        <name>UDP-N-acetyl-alpha-D-muramoyl-L-alanyl-D-glutamate</name>
        <dbReference type="ChEBI" id="CHEBI:83900"/>
    </ligand>
</feature>
<keyword evidence="7 12" id="KW-0067">ATP-binding</keyword>
<dbReference type="Gene3D" id="3.90.190.20">
    <property type="entry name" value="Mur ligase, C-terminal domain"/>
    <property type="match status" value="1"/>
</dbReference>
<dbReference type="GO" id="GO:0000287">
    <property type="term" value="F:magnesium ion binding"/>
    <property type="evidence" value="ECO:0007669"/>
    <property type="project" value="UniProtKB-UniRule"/>
</dbReference>
<dbReference type="Gene3D" id="3.40.1190.10">
    <property type="entry name" value="Mur-like, catalytic domain"/>
    <property type="match status" value="1"/>
</dbReference>
<feature type="domain" description="Mur ligase central" evidence="16">
    <location>
        <begin position="103"/>
        <end position="300"/>
    </location>
</feature>
<proteinExistence type="inferred from homology"/>
<evidence type="ECO:0000256" key="2">
    <source>
        <dbReference type="ARBA" id="ARBA00005898"/>
    </source>
</evidence>
<comment type="function">
    <text evidence="12">Catalyzes the addition of meso-diaminopimelic acid to the nucleotide precursor UDP-N-acetylmuramoyl-L-alanyl-D-glutamate (UMAG) in the biosynthesis of bacterial cell-wall peptidoglycan.</text>
</comment>
<evidence type="ECO:0000313" key="18">
    <source>
        <dbReference type="Proteomes" id="UP000183190"/>
    </source>
</evidence>
<sequence>MKLCDLIENNAVTAIGDTEISSVTDDTRKVTEGSLFVCVKGGSFDGHTAAAEMLEKGAAAVVCERDLGLGDKQIITDNSRKLYGQICSAWFGHPERKMKMIGVTGTNGKTTITNVIKHILMKNGHKTGLVGTIQNEIGDEVIHTDNTTPMAYDFMQLLAKMADAGCEYVVMEVSSFGLCQYRIGSSHFETAVFTNLTQDHLDYHKDMEDYYQAKKMLFDICDTAVINADDDYGKRLFGEVKCRKLSFSVKENADIYADGIKIKSTGSSFWFCCGDKSHLIKTRMPGLFNVSNITAAIAVCLEAGISIDNIIPAIGEYNGVKGRCEVIPTGRDFTVICDYAHTPDAIENILRSVKEYTENDLICLFGCGGNRDAAKRPKMAKAAAKYADKLIITSDNPRNEEPEAIIKDILAGIEGMTVNYDVVTDRREAIYHALKIADKGDIIVLAGKGHEDYQILAGMEHIHFDEREVVAEGLKLLDK</sequence>
<evidence type="ECO:0000256" key="3">
    <source>
        <dbReference type="ARBA" id="ARBA00022490"/>
    </source>
</evidence>
<dbReference type="InterPro" id="IPR018109">
    <property type="entry name" value="Folylpolyglutamate_synth_CS"/>
</dbReference>
<evidence type="ECO:0000256" key="9">
    <source>
        <dbReference type="ARBA" id="ARBA00022984"/>
    </source>
</evidence>
<dbReference type="InterPro" id="IPR005761">
    <property type="entry name" value="UDP-N-AcMur-Glu-dNH2Pim_ligase"/>
</dbReference>
<dbReference type="InterPro" id="IPR036615">
    <property type="entry name" value="Mur_ligase_C_dom_sf"/>
</dbReference>
<evidence type="ECO:0000256" key="11">
    <source>
        <dbReference type="ARBA" id="ARBA00023316"/>
    </source>
</evidence>
<keyword evidence="3 12" id="KW-0963">Cytoplasm</keyword>
<evidence type="ECO:0000256" key="4">
    <source>
        <dbReference type="ARBA" id="ARBA00022598"/>
    </source>
</evidence>
<evidence type="ECO:0000256" key="10">
    <source>
        <dbReference type="ARBA" id="ARBA00023306"/>
    </source>
</evidence>
<feature type="binding site" evidence="12">
    <location>
        <position position="27"/>
    </location>
    <ligand>
        <name>UDP-N-acetyl-alpha-D-muramoyl-L-alanyl-D-glutamate</name>
        <dbReference type="ChEBI" id="CHEBI:83900"/>
    </ligand>
</feature>
<comment type="subcellular location">
    <subcellularLocation>
        <location evidence="12 13">Cytoplasm</location>
    </subcellularLocation>
</comment>
<dbReference type="PANTHER" id="PTHR23135:SF4">
    <property type="entry name" value="UDP-N-ACETYLMURAMOYL-L-ALANYL-D-GLUTAMATE--2,6-DIAMINOPIMELATE LIGASE MURE HOMOLOG, CHLOROPLASTIC"/>
    <property type="match status" value="1"/>
</dbReference>
<dbReference type="SUPFAM" id="SSF63418">
    <property type="entry name" value="MurE/MurF N-terminal domain"/>
    <property type="match status" value="1"/>
</dbReference>
<dbReference type="HAMAP" id="MF_00208">
    <property type="entry name" value="MurE"/>
    <property type="match status" value="1"/>
</dbReference>
<dbReference type="Pfam" id="PF01225">
    <property type="entry name" value="Mur_ligase"/>
    <property type="match status" value="1"/>
</dbReference>
<feature type="binding site" evidence="12">
    <location>
        <begin position="105"/>
        <end position="111"/>
    </location>
    <ligand>
        <name>ATP</name>
        <dbReference type="ChEBI" id="CHEBI:30616"/>
    </ligand>
</feature>
<evidence type="ECO:0000259" key="14">
    <source>
        <dbReference type="Pfam" id="PF01225"/>
    </source>
</evidence>
<accession>A0A1H6HYH4</accession>
<dbReference type="OrthoDB" id="9800958at2"/>
<comment type="cofactor">
    <cofactor evidence="12">
        <name>Mg(2+)</name>
        <dbReference type="ChEBI" id="CHEBI:18420"/>
    </cofactor>
</comment>
<dbReference type="GO" id="GO:0071555">
    <property type="term" value="P:cell wall organization"/>
    <property type="evidence" value="ECO:0007669"/>
    <property type="project" value="UniProtKB-KW"/>
</dbReference>
<reference evidence="17 18" key="1">
    <citation type="submission" date="2016-10" db="EMBL/GenBank/DDBJ databases">
        <authorList>
            <person name="de Groot N.N."/>
        </authorList>
    </citation>
    <scope>NUCLEOTIDE SEQUENCE [LARGE SCALE GENOMIC DNA]</scope>
    <source>
        <strain evidence="17 18">YAD2003</strain>
    </source>
</reference>
<keyword evidence="11 12" id="KW-0961">Cell wall biogenesis/degradation</keyword>
<name>A0A1H6HYH4_RUMFL</name>
<protein>
    <recommendedName>
        <fullName evidence="12">UDP-N-acetylmuramoyl-L-alanyl-D-glutamate--2,6-diaminopimelate ligase</fullName>
        <ecNumber evidence="12">6.3.2.13</ecNumber>
    </recommendedName>
    <alternativeName>
        <fullName evidence="12">Meso-A2pm-adding enzyme</fullName>
    </alternativeName>
    <alternativeName>
        <fullName evidence="12">Meso-diaminopimelate-adding enzyme</fullName>
    </alternativeName>
    <alternativeName>
        <fullName evidence="12">UDP-MurNAc-L-Ala-D-Glu:meso-diaminopimelate ligase</fullName>
    </alternativeName>
    <alternativeName>
        <fullName evidence="12">UDP-MurNAc-tripeptide synthetase</fullName>
    </alternativeName>
    <alternativeName>
        <fullName evidence="12">UDP-N-acetylmuramyl-tripeptide synthetase</fullName>
    </alternativeName>
</protein>
<dbReference type="EMBL" id="FNWV01000001">
    <property type="protein sequence ID" value="SEH41063.1"/>
    <property type="molecule type" value="Genomic_DNA"/>
</dbReference>
<dbReference type="RefSeq" id="WP_074714286.1">
    <property type="nucleotide sequence ID" value="NZ_FNWV01000001.1"/>
</dbReference>
<dbReference type="InterPro" id="IPR000713">
    <property type="entry name" value="Mur_ligase_N"/>
</dbReference>
<dbReference type="NCBIfam" id="TIGR01085">
    <property type="entry name" value="murE"/>
    <property type="match status" value="1"/>
</dbReference>
<dbReference type="InterPro" id="IPR036565">
    <property type="entry name" value="Mur-like_cat_sf"/>
</dbReference>
<dbReference type="GO" id="GO:0005524">
    <property type="term" value="F:ATP binding"/>
    <property type="evidence" value="ECO:0007669"/>
    <property type="project" value="UniProtKB-UniRule"/>
</dbReference>
<dbReference type="PANTHER" id="PTHR23135">
    <property type="entry name" value="MUR LIGASE FAMILY MEMBER"/>
    <property type="match status" value="1"/>
</dbReference>
<gene>
    <name evidence="12" type="primary">murE</name>
    <name evidence="17" type="ORF">SAMN02910265_00477</name>
</gene>
<dbReference type="GO" id="GO:0005737">
    <property type="term" value="C:cytoplasm"/>
    <property type="evidence" value="ECO:0007669"/>
    <property type="project" value="UniProtKB-SubCell"/>
</dbReference>
<dbReference type="InterPro" id="IPR013221">
    <property type="entry name" value="Mur_ligase_cen"/>
</dbReference>
<keyword evidence="5 12" id="KW-0132">Cell division</keyword>
<dbReference type="InterPro" id="IPR035911">
    <property type="entry name" value="MurE/MurF_N"/>
</dbReference>
<feature type="domain" description="Mur ligase C-terminal" evidence="15">
    <location>
        <begin position="322"/>
        <end position="449"/>
    </location>
</feature>
<dbReference type="NCBIfam" id="NF001126">
    <property type="entry name" value="PRK00139.1-4"/>
    <property type="match status" value="1"/>
</dbReference>
<dbReference type="PROSITE" id="PS01011">
    <property type="entry name" value="FOLYLPOLYGLU_SYNT_1"/>
    <property type="match status" value="1"/>
</dbReference>
<dbReference type="GO" id="GO:0008765">
    <property type="term" value="F:UDP-N-acetylmuramoylalanyl-D-glutamate-2,6-diaminopimelate ligase activity"/>
    <property type="evidence" value="ECO:0007669"/>
    <property type="project" value="UniProtKB-UniRule"/>
</dbReference>
<dbReference type="UniPathway" id="UPA00219"/>
<comment type="similarity">
    <text evidence="2 12">Belongs to the MurCDEF family. MurE subfamily.</text>
</comment>
<keyword evidence="8 12" id="KW-0133">Cell shape</keyword>
<feature type="domain" description="Mur ligase N-terminal catalytic" evidence="14">
    <location>
        <begin position="19"/>
        <end position="67"/>
    </location>
</feature>
<dbReference type="AlphaFoldDB" id="A0A1H6HYH4"/>
<comment type="catalytic activity">
    <reaction evidence="12">
        <text>UDP-N-acetyl-alpha-D-muramoyl-L-alanyl-D-glutamate + meso-2,6-diaminopimelate + ATP = UDP-N-acetyl-alpha-D-muramoyl-L-alanyl-gamma-D-glutamyl-meso-2,6-diaminopimelate + ADP + phosphate + H(+)</text>
        <dbReference type="Rhea" id="RHEA:23676"/>
        <dbReference type="ChEBI" id="CHEBI:15378"/>
        <dbReference type="ChEBI" id="CHEBI:30616"/>
        <dbReference type="ChEBI" id="CHEBI:43474"/>
        <dbReference type="ChEBI" id="CHEBI:57791"/>
        <dbReference type="ChEBI" id="CHEBI:83900"/>
        <dbReference type="ChEBI" id="CHEBI:83905"/>
        <dbReference type="ChEBI" id="CHEBI:456216"/>
        <dbReference type="EC" id="6.3.2.13"/>
    </reaction>
</comment>
<feature type="binding site" evidence="12">
    <location>
        <begin position="395"/>
        <end position="398"/>
    </location>
    <ligand>
        <name>meso-2,6-diaminopimelate</name>
        <dbReference type="ChEBI" id="CHEBI:57791"/>
    </ligand>
</feature>
<dbReference type="SUPFAM" id="SSF53244">
    <property type="entry name" value="MurD-like peptide ligases, peptide-binding domain"/>
    <property type="match status" value="1"/>
</dbReference>
<dbReference type="SUPFAM" id="SSF53623">
    <property type="entry name" value="MurD-like peptide ligases, catalytic domain"/>
    <property type="match status" value="1"/>
</dbReference>
<evidence type="ECO:0000256" key="13">
    <source>
        <dbReference type="RuleBase" id="RU004135"/>
    </source>
</evidence>
<feature type="binding site" evidence="12">
    <location>
        <begin position="147"/>
        <end position="148"/>
    </location>
    <ligand>
        <name>UDP-N-acetyl-alpha-D-muramoyl-L-alanyl-D-glutamate</name>
        <dbReference type="ChEBI" id="CHEBI:83900"/>
    </ligand>
</feature>
<evidence type="ECO:0000313" key="17">
    <source>
        <dbReference type="EMBL" id="SEH41063.1"/>
    </source>
</evidence>
<dbReference type="Pfam" id="PF02875">
    <property type="entry name" value="Mur_ligase_C"/>
    <property type="match status" value="1"/>
</dbReference>
<keyword evidence="10 12" id="KW-0131">Cell cycle</keyword>
<keyword evidence="4 12" id="KW-0436">Ligase</keyword>
<feature type="modified residue" description="N6-carboxylysine" evidence="12">
    <location>
        <position position="214"/>
    </location>
</feature>
<evidence type="ECO:0000259" key="16">
    <source>
        <dbReference type="Pfam" id="PF08245"/>
    </source>
</evidence>
<evidence type="ECO:0000256" key="7">
    <source>
        <dbReference type="ARBA" id="ARBA00022840"/>
    </source>
</evidence>
<feature type="binding site" evidence="12">
    <location>
        <position position="447"/>
    </location>
    <ligand>
        <name>meso-2,6-diaminopimelate</name>
        <dbReference type="ChEBI" id="CHEBI:57791"/>
    </ligand>
</feature>
<evidence type="ECO:0000256" key="1">
    <source>
        <dbReference type="ARBA" id="ARBA00004752"/>
    </source>
</evidence>
<evidence type="ECO:0000256" key="8">
    <source>
        <dbReference type="ARBA" id="ARBA00022960"/>
    </source>
</evidence>
<dbReference type="GO" id="GO:0009252">
    <property type="term" value="P:peptidoglycan biosynthetic process"/>
    <property type="evidence" value="ECO:0007669"/>
    <property type="project" value="UniProtKB-UniRule"/>
</dbReference>
<feature type="binding site" evidence="12">
    <location>
        <position position="146"/>
    </location>
    <ligand>
        <name>UDP-N-acetyl-alpha-D-muramoyl-L-alanyl-D-glutamate</name>
        <dbReference type="ChEBI" id="CHEBI:83900"/>
    </ligand>
</feature>
<evidence type="ECO:0000256" key="5">
    <source>
        <dbReference type="ARBA" id="ARBA00022618"/>
    </source>
</evidence>
<comment type="PTM">
    <text evidence="12">Carboxylation is probably crucial for Mg(2+) binding and, consequently, for the gamma-phosphate positioning of ATP.</text>
</comment>
<dbReference type="GO" id="GO:0051301">
    <property type="term" value="P:cell division"/>
    <property type="evidence" value="ECO:0007669"/>
    <property type="project" value="UniProtKB-KW"/>
</dbReference>
<dbReference type="NCBIfam" id="NF001124">
    <property type="entry name" value="PRK00139.1-2"/>
    <property type="match status" value="1"/>
</dbReference>
<dbReference type="Gene3D" id="3.40.1390.10">
    <property type="entry name" value="MurE/MurF, N-terminal domain"/>
    <property type="match status" value="1"/>
</dbReference>
<keyword evidence="12" id="KW-0460">Magnesium</keyword>
<dbReference type="GO" id="GO:0004326">
    <property type="term" value="F:tetrahydrofolylpolyglutamate synthase activity"/>
    <property type="evidence" value="ECO:0007669"/>
    <property type="project" value="InterPro"/>
</dbReference>
<comment type="caution">
    <text evidence="12">Lacks conserved residue(s) required for the propagation of feature annotation.</text>
</comment>
<dbReference type="EC" id="6.3.2.13" evidence="12"/>
<keyword evidence="6 12" id="KW-0547">Nucleotide-binding</keyword>
<evidence type="ECO:0000256" key="6">
    <source>
        <dbReference type="ARBA" id="ARBA00022741"/>
    </source>
</evidence>
<comment type="pathway">
    <text evidence="1 12 13">Cell wall biogenesis; peptidoglycan biosynthesis.</text>
</comment>